<evidence type="ECO:0000313" key="3">
    <source>
        <dbReference type="Proteomes" id="UP000001946"/>
    </source>
</evidence>
<dbReference type="HOGENOM" id="CLU_2681701_0_0_9"/>
<accession>Q24RE6</accession>
<dbReference type="STRING" id="138119.DSY3607"/>
<keyword evidence="3" id="KW-1185">Reference proteome</keyword>
<reference evidence="2 3" key="1">
    <citation type="journal article" date="2006" name="J. Bacteriol.">
        <title>Complete genome sequence of the dehalorespiring bacterium Desulfitobacterium hafniense Y51 and comparison with Dehalococcoides ethenogenes 195.</title>
        <authorList>
            <person name="Nonaka H."/>
            <person name="Keresztes G."/>
            <person name="Shinoda Y."/>
            <person name="Ikenaga Y."/>
            <person name="Abe M."/>
            <person name="Naito K."/>
            <person name="Inatomi K."/>
            <person name="Furukawa K."/>
            <person name="Inui M."/>
            <person name="Yukawa H."/>
        </authorList>
    </citation>
    <scope>NUCLEOTIDE SEQUENCE [LARGE SCALE GENOMIC DNA]</scope>
    <source>
        <strain evidence="2 3">Y51</strain>
    </source>
</reference>
<gene>
    <name evidence="2" type="ordered locus">DSY3607</name>
</gene>
<dbReference type="EMBL" id="AP008230">
    <property type="protein sequence ID" value="BAE85396.1"/>
    <property type="molecule type" value="Genomic_DNA"/>
</dbReference>
<dbReference type="AlphaFoldDB" id="Q24RE6"/>
<evidence type="ECO:0000256" key="1">
    <source>
        <dbReference type="SAM" id="Phobius"/>
    </source>
</evidence>
<sequence>MKWESRKGSMKKPITSLMLFVAVFIAVYLMLCYWPGFRIKLYAPPMEYFVESVKHMVVFKALVSAVVGLLAAGIGSVMQRRAK</sequence>
<proteinExistence type="predicted"/>
<dbReference type="KEGG" id="dsy:DSY3607"/>
<keyword evidence="1" id="KW-1133">Transmembrane helix</keyword>
<keyword evidence="1" id="KW-0472">Membrane</keyword>
<feature type="transmembrane region" description="Helical" evidence="1">
    <location>
        <begin position="16"/>
        <end position="37"/>
    </location>
</feature>
<keyword evidence="1" id="KW-0812">Transmembrane</keyword>
<feature type="transmembrane region" description="Helical" evidence="1">
    <location>
        <begin position="57"/>
        <end position="78"/>
    </location>
</feature>
<dbReference type="Proteomes" id="UP000001946">
    <property type="component" value="Chromosome"/>
</dbReference>
<protein>
    <submittedName>
        <fullName evidence="2">Uncharacterized protein</fullName>
    </submittedName>
</protein>
<organism evidence="2 3">
    <name type="scientific">Desulfitobacterium hafniense (strain Y51)</name>
    <dbReference type="NCBI Taxonomy" id="138119"/>
    <lineage>
        <taxon>Bacteria</taxon>
        <taxon>Bacillati</taxon>
        <taxon>Bacillota</taxon>
        <taxon>Clostridia</taxon>
        <taxon>Eubacteriales</taxon>
        <taxon>Desulfitobacteriaceae</taxon>
        <taxon>Desulfitobacterium</taxon>
    </lineage>
</organism>
<evidence type="ECO:0000313" key="2">
    <source>
        <dbReference type="EMBL" id="BAE85396.1"/>
    </source>
</evidence>
<name>Q24RE6_DESHY</name>